<feature type="domain" description="Beta-lactamase-related" evidence="1">
    <location>
        <begin position="8"/>
        <end position="137"/>
    </location>
</feature>
<protein>
    <submittedName>
        <fullName evidence="2">Serine hydrolase</fullName>
    </submittedName>
</protein>
<evidence type="ECO:0000259" key="1">
    <source>
        <dbReference type="Pfam" id="PF00144"/>
    </source>
</evidence>
<dbReference type="InterPro" id="IPR012338">
    <property type="entry name" value="Beta-lactam/transpept-like"/>
</dbReference>
<keyword evidence="2" id="KW-0378">Hydrolase</keyword>
<dbReference type="Gene3D" id="3.40.710.10">
    <property type="entry name" value="DD-peptidase/beta-lactamase superfamily"/>
    <property type="match status" value="1"/>
</dbReference>
<dbReference type="Pfam" id="PF00144">
    <property type="entry name" value="Beta-lactamase"/>
    <property type="match status" value="1"/>
</dbReference>
<comment type="caution">
    <text evidence="2">The sequence shown here is derived from an EMBL/GenBank/DDBJ whole genome shotgun (WGS) entry which is preliminary data.</text>
</comment>
<keyword evidence="3" id="KW-1185">Reference proteome</keyword>
<evidence type="ECO:0000313" key="3">
    <source>
        <dbReference type="Proteomes" id="UP001139384"/>
    </source>
</evidence>
<dbReference type="EMBL" id="JAKEIP010000118">
    <property type="protein sequence ID" value="MCF1596878.1"/>
    <property type="molecule type" value="Genomic_DNA"/>
</dbReference>
<gene>
    <name evidence="2" type="ORF">L0P92_25420</name>
</gene>
<dbReference type="AlphaFoldDB" id="A0A9X1TUX9"/>
<evidence type="ECO:0000313" key="2">
    <source>
        <dbReference type="EMBL" id="MCF1596878.1"/>
    </source>
</evidence>
<reference evidence="2" key="1">
    <citation type="submission" date="2022-01" db="EMBL/GenBank/DDBJ databases">
        <title>Draft Genome Sequences of Seven Type Strains of the Genus Streptomyces.</title>
        <authorList>
            <person name="Aziz S."/>
            <person name="Coretto E."/>
            <person name="Chronakova A."/>
            <person name="Sproer C."/>
            <person name="Huber K."/>
            <person name="Nouioui I."/>
            <person name="Gross H."/>
        </authorList>
    </citation>
    <scope>NUCLEOTIDE SEQUENCE</scope>
    <source>
        <strain evidence="2">DSM 103493</strain>
    </source>
</reference>
<dbReference type="Proteomes" id="UP001139384">
    <property type="component" value="Unassembled WGS sequence"/>
</dbReference>
<name>A0A9X1TUX9_STRM4</name>
<proteinExistence type="predicted"/>
<organism evidence="2 3">
    <name type="scientific">Streptomyces muensis</name>
    <dbReference type="NCBI Taxonomy" id="1077944"/>
    <lineage>
        <taxon>Bacteria</taxon>
        <taxon>Bacillati</taxon>
        <taxon>Actinomycetota</taxon>
        <taxon>Actinomycetes</taxon>
        <taxon>Kitasatosporales</taxon>
        <taxon>Streptomycetaceae</taxon>
        <taxon>Streptomyces</taxon>
    </lineage>
</organism>
<accession>A0A9X1TUX9</accession>
<dbReference type="SUPFAM" id="SSF56601">
    <property type="entry name" value="beta-lactamase/transpeptidase-like"/>
    <property type="match status" value="1"/>
</dbReference>
<dbReference type="GO" id="GO:0016787">
    <property type="term" value="F:hydrolase activity"/>
    <property type="evidence" value="ECO:0007669"/>
    <property type="project" value="UniProtKB-KW"/>
</dbReference>
<sequence>MPGTSPRLPAPHARHYSTLFQDGPQAKVRDVTEFSPTVAFSAGQMISTVADVNTFLSKLLAGDLLPPAQQQQLLDTVHVDGDKGHGSPQDRYGLGIRHFKLKNNCWAWGHGGMIPGSATRTLASADGRHVMTMNRNSDWGEQRLEDTAVQTTFCKP</sequence>
<dbReference type="InterPro" id="IPR001466">
    <property type="entry name" value="Beta-lactam-related"/>
</dbReference>